<keyword evidence="4" id="KW-0410">Iron transport</keyword>
<evidence type="ECO:0000259" key="18">
    <source>
        <dbReference type="Pfam" id="PF07715"/>
    </source>
</evidence>
<sequence length="993" mass="105455">MRKSIWLLSAGLFAMATPAFAQSTDTDGKGAQPTDGATAEAGAVAKTDVQPTQQSADQANTADNGDIVVTATRRNEALSDVPLAVSAVTAQTLENSGVVDIRQLTQVSPSLLVSSTSSEAGAGGARIRGVGTVGDNPGLESSVAVFVDGVYRSRVGVGLTELGQVDRIEVLRGPQGTLFGRNASAGLISVITAKPSFKTSVNGELTVGNYDLRRVEVGATGPISDSLAVRGDLVYLKRDGFLTDVVSGRDVNNRDRYLIRLQGLYKPNDKFSFRLIGDYSKRDEECCAATYIRARNYNGAGVALEGPSTIAAFERALGGIINDDQYARKVSITPGRDFGSKVKDYGLSGEAVMDFGGAELTSITAYRYNNYNRGQDADFNNLDILYRASDGGAFNRFKTFTQELRLQGSTLNDKLDWLVGGYFAKEQLRVVDNLSYGADYERFANCLLAQSLAASPSPAPLVSGGTCNTIFTGAQAQIQGGIAQLQAGIANLTAAIAAAQTAGNTALVTQLTAQRAALQTQLTGLQTSSTTAIVGLLNTIPTRPGFASLQAAFGVPSGNLGFNGVGLRDDYNQKSTNFALFTHNIFSITDRLKLTIGARYTHERKTLDASFRDNNLLCQTLTSFAALPTTDPRYGLQALQQLPCVIPSVPGGSYNPSAIKRTESKLSGTAVISFKPTDNLLTYASYSRGYKAGGFNLDRSGLPRTLFGNTATSGGSPGGVIPNASLKALEFNPEINNAFEIGAKYNGRGFDVNVAAFHQAFRDFQLNTFNGLFFFVENINSCKTSLNGADTDNIIGNGSCAKGNLKAGVVSKGVEIEVFTRPAPDVAVNVGATFADTKYRKNLVGADGRPLPALLFLLPGGRLSNSAAAAFTGSVSFNPRITDSGIRALFYADARHSATFNTGSDLFKEKIQPAYTVVNARVGLQGPKGLWGVELWAQNLFNEEYQQVAFNATLQGSGNQAAVQRGFIPSSSQLFGSFLAEPRTYGLTLRTRF</sequence>
<keyword evidence="11 12" id="KW-0998">Cell outer membrane</keyword>
<organism evidence="19 20">
    <name type="scientific">Sphingomonas rosea</name>
    <dbReference type="NCBI Taxonomy" id="335605"/>
    <lineage>
        <taxon>Bacteria</taxon>
        <taxon>Pseudomonadati</taxon>
        <taxon>Pseudomonadota</taxon>
        <taxon>Alphaproteobacteria</taxon>
        <taxon>Sphingomonadales</taxon>
        <taxon>Sphingomonadaceae</taxon>
        <taxon>Sphingomonas</taxon>
    </lineage>
</organism>
<feature type="compositionally biased region" description="Polar residues" evidence="15">
    <location>
        <begin position="49"/>
        <end position="61"/>
    </location>
</feature>
<keyword evidence="2 12" id="KW-0813">Transport</keyword>
<keyword evidence="7" id="KW-0408">Iron</keyword>
<evidence type="ECO:0000256" key="6">
    <source>
        <dbReference type="ARBA" id="ARBA00022729"/>
    </source>
</evidence>
<feature type="domain" description="TonB-dependent receptor plug" evidence="18">
    <location>
        <begin position="78"/>
        <end position="186"/>
    </location>
</feature>
<evidence type="ECO:0000256" key="8">
    <source>
        <dbReference type="ARBA" id="ARBA00023065"/>
    </source>
</evidence>
<dbReference type="PANTHER" id="PTHR32552:SF81">
    <property type="entry name" value="TONB-DEPENDENT OUTER MEMBRANE RECEPTOR"/>
    <property type="match status" value="1"/>
</dbReference>
<feature type="signal peptide" evidence="16">
    <location>
        <begin position="1"/>
        <end position="21"/>
    </location>
</feature>
<evidence type="ECO:0000313" key="20">
    <source>
        <dbReference type="Proteomes" id="UP001424459"/>
    </source>
</evidence>
<evidence type="ECO:0000256" key="7">
    <source>
        <dbReference type="ARBA" id="ARBA00023004"/>
    </source>
</evidence>
<dbReference type="InterPro" id="IPR036942">
    <property type="entry name" value="Beta-barrel_TonB_sf"/>
</dbReference>
<protein>
    <recommendedName>
        <fullName evidence="21">TonB-dependent receptor</fullName>
    </recommendedName>
</protein>
<evidence type="ECO:0000313" key="19">
    <source>
        <dbReference type="EMBL" id="GAA4032074.1"/>
    </source>
</evidence>
<dbReference type="EMBL" id="BAABBR010000001">
    <property type="protein sequence ID" value="GAA4032074.1"/>
    <property type="molecule type" value="Genomic_DNA"/>
</dbReference>
<evidence type="ECO:0000256" key="1">
    <source>
        <dbReference type="ARBA" id="ARBA00004571"/>
    </source>
</evidence>
<evidence type="ECO:0000256" key="5">
    <source>
        <dbReference type="ARBA" id="ARBA00022692"/>
    </source>
</evidence>
<dbReference type="Pfam" id="PF00593">
    <property type="entry name" value="TonB_dep_Rec_b-barrel"/>
    <property type="match status" value="1"/>
</dbReference>
<evidence type="ECO:0000256" key="12">
    <source>
        <dbReference type="PROSITE-ProRule" id="PRU01360"/>
    </source>
</evidence>
<evidence type="ECO:0000256" key="15">
    <source>
        <dbReference type="SAM" id="MobiDB-lite"/>
    </source>
</evidence>
<evidence type="ECO:0000256" key="11">
    <source>
        <dbReference type="ARBA" id="ARBA00023237"/>
    </source>
</evidence>
<gene>
    <name evidence="19" type="ORF">GCM10022281_09640</name>
</gene>
<keyword evidence="5 12" id="KW-0812">Transmembrane</keyword>
<reference evidence="20" key="1">
    <citation type="journal article" date="2019" name="Int. J. Syst. Evol. Microbiol.">
        <title>The Global Catalogue of Microorganisms (GCM) 10K type strain sequencing project: providing services to taxonomists for standard genome sequencing and annotation.</title>
        <authorList>
            <consortium name="The Broad Institute Genomics Platform"/>
            <consortium name="The Broad Institute Genome Sequencing Center for Infectious Disease"/>
            <person name="Wu L."/>
            <person name="Ma J."/>
        </authorList>
    </citation>
    <scope>NUCLEOTIDE SEQUENCE [LARGE SCALE GENOMIC DNA]</scope>
    <source>
        <strain evidence="20">JCM 17564</strain>
    </source>
</reference>
<dbReference type="RefSeq" id="WP_344695895.1">
    <property type="nucleotide sequence ID" value="NZ_BAABBR010000001.1"/>
</dbReference>
<accession>A0ABP7TWI6</accession>
<dbReference type="Proteomes" id="UP001424459">
    <property type="component" value="Unassembled WGS sequence"/>
</dbReference>
<name>A0ABP7TWI6_9SPHN</name>
<dbReference type="Gene3D" id="2.40.170.20">
    <property type="entry name" value="TonB-dependent receptor, beta-barrel domain"/>
    <property type="match status" value="2"/>
</dbReference>
<keyword evidence="8" id="KW-0406">Ion transport</keyword>
<keyword evidence="10 12" id="KW-0472">Membrane</keyword>
<evidence type="ECO:0000259" key="17">
    <source>
        <dbReference type="Pfam" id="PF00593"/>
    </source>
</evidence>
<keyword evidence="6 16" id="KW-0732">Signal</keyword>
<dbReference type="SUPFAM" id="SSF56935">
    <property type="entry name" value="Porins"/>
    <property type="match status" value="1"/>
</dbReference>
<dbReference type="InterPro" id="IPR010917">
    <property type="entry name" value="TonB_rcpt_CS"/>
</dbReference>
<evidence type="ECO:0000256" key="16">
    <source>
        <dbReference type="SAM" id="SignalP"/>
    </source>
</evidence>
<evidence type="ECO:0008006" key="21">
    <source>
        <dbReference type="Google" id="ProtNLM"/>
    </source>
</evidence>
<keyword evidence="9 14" id="KW-0798">TonB box</keyword>
<keyword evidence="20" id="KW-1185">Reference proteome</keyword>
<feature type="short sequence motif" description="TonB C-terminal box" evidence="13">
    <location>
        <begin position="976"/>
        <end position="993"/>
    </location>
</feature>
<dbReference type="Pfam" id="PF07715">
    <property type="entry name" value="Plug"/>
    <property type="match status" value="1"/>
</dbReference>
<evidence type="ECO:0000256" key="14">
    <source>
        <dbReference type="RuleBase" id="RU003357"/>
    </source>
</evidence>
<feature type="region of interest" description="Disordered" evidence="15">
    <location>
        <begin position="22"/>
        <end position="61"/>
    </location>
</feature>
<evidence type="ECO:0000256" key="10">
    <source>
        <dbReference type="ARBA" id="ARBA00023136"/>
    </source>
</evidence>
<dbReference type="InterPro" id="IPR000531">
    <property type="entry name" value="Beta-barrel_TonB"/>
</dbReference>
<evidence type="ECO:0000256" key="2">
    <source>
        <dbReference type="ARBA" id="ARBA00022448"/>
    </source>
</evidence>
<feature type="chain" id="PRO_5045667056" description="TonB-dependent receptor" evidence="16">
    <location>
        <begin position="22"/>
        <end position="993"/>
    </location>
</feature>
<dbReference type="PROSITE" id="PS01156">
    <property type="entry name" value="TONB_DEPENDENT_REC_2"/>
    <property type="match status" value="1"/>
</dbReference>
<evidence type="ECO:0000256" key="4">
    <source>
        <dbReference type="ARBA" id="ARBA00022496"/>
    </source>
</evidence>
<dbReference type="InterPro" id="IPR039426">
    <property type="entry name" value="TonB-dep_rcpt-like"/>
</dbReference>
<evidence type="ECO:0000256" key="13">
    <source>
        <dbReference type="PROSITE-ProRule" id="PRU10144"/>
    </source>
</evidence>
<comment type="similarity">
    <text evidence="12 14">Belongs to the TonB-dependent receptor family.</text>
</comment>
<evidence type="ECO:0000256" key="3">
    <source>
        <dbReference type="ARBA" id="ARBA00022452"/>
    </source>
</evidence>
<dbReference type="PANTHER" id="PTHR32552">
    <property type="entry name" value="FERRICHROME IRON RECEPTOR-RELATED"/>
    <property type="match status" value="1"/>
</dbReference>
<evidence type="ECO:0000256" key="9">
    <source>
        <dbReference type="ARBA" id="ARBA00023077"/>
    </source>
</evidence>
<proteinExistence type="inferred from homology"/>
<keyword evidence="3 12" id="KW-1134">Transmembrane beta strand</keyword>
<comment type="caution">
    <text evidence="19">The sequence shown here is derived from an EMBL/GenBank/DDBJ whole genome shotgun (WGS) entry which is preliminary data.</text>
</comment>
<feature type="domain" description="TonB-dependent receptor-like beta-barrel" evidence="17">
    <location>
        <begin position="360"/>
        <end position="940"/>
    </location>
</feature>
<comment type="subcellular location">
    <subcellularLocation>
        <location evidence="1 12">Cell outer membrane</location>
        <topology evidence="1 12">Multi-pass membrane protein</topology>
    </subcellularLocation>
</comment>
<dbReference type="PROSITE" id="PS52016">
    <property type="entry name" value="TONB_DEPENDENT_REC_3"/>
    <property type="match status" value="1"/>
</dbReference>
<dbReference type="InterPro" id="IPR012910">
    <property type="entry name" value="Plug_dom"/>
</dbReference>